<dbReference type="NCBIfam" id="TIGR01120">
    <property type="entry name" value="rpiB"/>
    <property type="match status" value="1"/>
</dbReference>
<evidence type="ECO:0000313" key="5">
    <source>
        <dbReference type="Proteomes" id="UP001059985"/>
    </source>
</evidence>
<dbReference type="GO" id="GO:0019316">
    <property type="term" value="P:D-allose catabolic process"/>
    <property type="evidence" value="ECO:0007669"/>
    <property type="project" value="TreeGrafter"/>
</dbReference>
<accession>A0A9Q9BUJ7</accession>
<dbReference type="NCBIfam" id="TIGR00689">
    <property type="entry name" value="rpiB_lacA_lacB"/>
    <property type="match status" value="1"/>
</dbReference>
<reference evidence="2" key="1">
    <citation type="journal article" date="2022" name="Microorganisms">
        <title>Assembly and Comparison of Ca. Neoehrlichia mikurensis Genomes.</title>
        <authorList>
            <person name="Azagi T."/>
            <person name="Dirks R.P."/>
            <person name="Yebra-Pimentel E.S."/>
            <person name="Schaap P.J."/>
            <person name="Koehorst J.J."/>
            <person name="Esser H.J."/>
            <person name="Sprong H."/>
        </authorList>
    </citation>
    <scope>NUCLEOTIDE SEQUENCE</scope>
    <source>
        <strain evidence="3">18-2804</strain>
        <strain evidence="2">18-2837</strain>
    </source>
</reference>
<dbReference type="GO" id="GO:0004751">
    <property type="term" value="F:ribose-5-phosphate isomerase activity"/>
    <property type="evidence" value="ECO:0007669"/>
    <property type="project" value="UniProtKB-EC"/>
</dbReference>
<dbReference type="GO" id="GO:0009052">
    <property type="term" value="P:pentose-phosphate shunt, non-oxidative branch"/>
    <property type="evidence" value="ECO:0007669"/>
    <property type="project" value="TreeGrafter"/>
</dbReference>
<proteinExistence type="predicted"/>
<gene>
    <name evidence="2" type="primary">rpiB</name>
    <name evidence="3" type="ORF">LUA81_04375</name>
    <name evidence="2" type="ORF">LUA82_04425</name>
</gene>
<protein>
    <submittedName>
        <fullName evidence="2">Ribose 5-phosphate isomerase B</fullName>
        <ecNumber evidence="2">5.3.1.6</ecNumber>
    </submittedName>
</protein>
<dbReference type="Pfam" id="PF02502">
    <property type="entry name" value="LacAB_rpiB"/>
    <property type="match status" value="1"/>
</dbReference>
<dbReference type="InterPro" id="IPR003500">
    <property type="entry name" value="RpiB_LacA_LacB"/>
</dbReference>
<dbReference type="Proteomes" id="UP001059985">
    <property type="component" value="Chromosome"/>
</dbReference>
<sequence>MLILKKVFISSDHAGIKLRLIINSYLESLGCTVKDYGCIVNDVVVDYPDYVKDVIYDVSRDEQSCGILICGTGIGMSIAANRYKKIRAALCHNIIFAKLAREHNNANILCLGSRYISNNDAKAITYQFLITEFSSGRHAERIKKLENYDNNN</sequence>
<name>A0A9Q9BUJ7_9RICK</name>
<dbReference type="InterPro" id="IPR004785">
    <property type="entry name" value="RpiB"/>
</dbReference>
<evidence type="ECO:0000256" key="1">
    <source>
        <dbReference type="ARBA" id="ARBA00023235"/>
    </source>
</evidence>
<evidence type="ECO:0000313" key="2">
    <source>
        <dbReference type="EMBL" id="UTO55391.1"/>
    </source>
</evidence>
<dbReference type="EC" id="5.3.1.6" evidence="2"/>
<dbReference type="EMBL" id="CP089285">
    <property type="protein sequence ID" value="UTO56310.1"/>
    <property type="molecule type" value="Genomic_DNA"/>
</dbReference>
<dbReference type="EMBL" id="CP089286">
    <property type="protein sequence ID" value="UTO55391.1"/>
    <property type="molecule type" value="Genomic_DNA"/>
</dbReference>
<dbReference type="PANTHER" id="PTHR30345:SF0">
    <property type="entry name" value="DNA DAMAGE-REPAIR_TOLERATION PROTEIN DRT102"/>
    <property type="match status" value="1"/>
</dbReference>
<dbReference type="Proteomes" id="UP001059822">
    <property type="component" value="Chromosome"/>
</dbReference>
<evidence type="ECO:0000313" key="3">
    <source>
        <dbReference type="EMBL" id="UTO56310.1"/>
    </source>
</evidence>
<keyword evidence="5" id="KW-1185">Reference proteome</keyword>
<evidence type="ECO:0000313" key="4">
    <source>
        <dbReference type="Proteomes" id="UP001059822"/>
    </source>
</evidence>
<dbReference type="PIRSF" id="PIRSF005384">
    <property type="entry name" value="RpiB_LacA_B"/>
    <property type="match status" value="1"/>
</dbReference>
<organism evidence="2 4">
    <name type="scientific">Neoehrlichia mikurensis</name>
    <dbReference type="NCBI Taxonomy" id="89586"/>
    <lineage>
        <taxon>Bacteria</taxon>
        <taxon>Pseudomonadati</taxon>
        <taxon>Pseudomonadota</taxon>
        <taxon>Alphaproteobacteria</taxon>
        <taxon>Rickettsiales</taxon>
        <taxon>Anaplasmataceae</taxon>
        <taxon>Candidatus Neoehrlichia</taxon>
    </lineage>
</organism>
<dbReference type="PANTHER" id="PTHR30345">
    <property type="entry name" value="RIBOSE-5-PHOSPHATE ISOMERASE B"/>
    <property type="match status" value="1"/>
</dbReference>
<dbReference type="RefSeq" id="WP_218213764.1">
    <property type="nucleotide sequence ID" value="NZ_CP054597.1"/>
</dbReference>
<dbReference type="AlphaFoldDB" id="A0A9Q9BUJ7"/>
<keyword evidence="1 2" id="KW-0413">Isomerase</keyword>
<dbReference type="NCBIfam" id="NF004051">
    <property type="entry name" value="PRK05571.1"/>
    <property type="match status" value="1"/>
</dbReference>